<gene>
    <name evidence="1" type="ORF">ACFOES_04410</name>
</gene>
<dbReference type="EMBL" id="JBHRSK010000004">
    <property type="protein sequence ID" value="MFC2967329.1"/>
    <property type="molecule type" value="Genomic_DNA"/>
</dbReference>
<evidence type="ECO:0000313" key="2">
    <source>
        <dbReference type="Proteomes" id="UP001595443"/>
    </source>
</evidence>
<comment type="caution">
    <text evidence="1">The sequence shown here is derived from an EMBL/GenBank/DDBJ whole genome shotgun (WGS) entry which is preliminary data.</text>
</comment>
<dbReference type="Proteomes" id="UP001595443">
    <property type="component" value="Unassembled WGS sequence"/>
</dbReference>
<accession>A0ABV7ADC1</accession>
<protein>
    <submittedName>
        <fullName evidence="1">Uncharacterized protein</fullName>
    </submittedName>
</protein>
<keyword evidence="2" id="KW-1185">Reference proteome</keyword>
<reference evidence="2" key="1">
    <citation type="journal article" date="2019" name="Int. J. Syst. Evol. Microbiol.">
        <title>The Global Catalogue of Microorganisms (GCM) 10K type strain sequencing project: providing services to taxonomists for standard genome sequencing and annotation.</title>
        <authorList>
            <consortium name="The Broad Institute Genomics Platform"/>
            <consortium name="The Broad Institute Genome Sequencing Center for Infectious Disease"/>
            <person name="Wu L."/>
            <person name="Ma J."/>
        </authorList>
    </citation>
    <scope>NUCLEOTIDE SEQUENCE [LARGE SCALE GENOMIC DNA]</scope>
    <source>
        <strain evidence="2">KCTC 62192</strain>
    </source>
</reference>
<name>A0ABV7ADC1_9RHOB</name>
<evidence type="ECO:0000313" key="1">
    <source>
        <dbReference type="EMBL" id="MFC2967329.1"/>
    </source>
</evidence>
<proteinExistence type="predicted"/>
<sequence>MSSGERNERKKKGLLDLLAAWAPLEEGLPDIQDETARAEERNRILLDEGCVIVQDDERRSRDESKQR</sequence>
<dbReference type="RefSeq" id="WP_377831965.1">
    <property type="nucleotide sequence ID" value="NZ_JBHRSK010000004.1"/>
</dbReference>
<organism evidence="1 2">
    <name type="scientific">Acidimangrovimonas pyrenivorans</name>
    <dbReference type="NCBI Taxonomy" id="2030798"/>
    <lineage>
        <taxon>Bacteria</taxon>
        <taxon>Pseudomonadati</taxon>
        <taxon>Pseudomonadota</taxon>
        <taxon>Alphaproteobacteria</taxon>
        <taxon>Rhodobacterales</taxon>
        <taxon>Paracoccaceae</taxon>
        <taxon>Acidimangrovimonas</taxon>
    </lineage>
</organism>